<dbReference type="PROSITE" id="PS50928">
    <property type="entry name" value="ABC_TM1"/>
    <property type="match status" value="1"/>
</dbReference>
<organism evidence="10 11">
    <name type="scientific">Methanosarcina barkeri MS</name>
    <dbReference type="NCBI Taxonomy" id="1434108"/>
    <lineage>
        <taxon>Archaea</taxon>
        <taxon>Methanobacteriati</taxon>
        <taxon>Methanobacteriota</taxon>
        <taxon>Stenosarchaea group</taxon>
        <taxon>Methanomicrobia</taxon>
        <taxon>Methanosarcinales</taxon>
        <taxon>Methanosarcinaceae</taxon>
        <taxon>Methanosarcina</taxon>
    </lineage>
</organism>
<evidence type="ECO:0000256" key="1">
    <source>
        <dbReference type="ARBA" id="ARBA00004651"/>
    </source>
</evidence>
<dbReference type="GO" id="GO:0005886">
    <property type="term" value="C:plasma membrane"/>
    <property type="evidence" value="ECO:0007669"/>
    <property type="project" value="UniProtKB-SubCell"/>
</dbReference>
<comment type="similarity">
    <text evidence="7">Belongs to the binding-protein-dependent transport system permease family. OppBC subfamily.</text>
</comment>
<evidence type="ECO:0000256" key="4">
    <source>
        <dbReference type="ARBA" id="ARBA00022692"/>
    </source>
</evidence>
<dbReference type="GeneID" id="24846360"/>
<dbReference type="PATRIC" id="fig|1434108.4.peg.3865"/>
<accession>A0A0E3LP76</accession>
<keyword evidence="2 8" id="KW-0813">Transport</keyword>
<dbReference type="RefSeq" id="WP_080943717.1">
    <property type="nucleotide sequence ID" value="NZ_CP009528.1"/>
</dbReference>
<evidence type="ECO:0000256" key="2">
    <source>
        <dbReference type="ARBA" id="ARBA00022448"/>
    </source>
</evidence>
<comment type="subcellular location">
    <subcellularLocation>
        <location evidence="1 8">Cell membrane</location>
        <topology evidence="1 8">Multi-pass membrane protein</topology>
    </subcellularLocation>
</comment>
<dbReference type="InterPro" id="IPR000515">
    <property type="entry name" value="MetI-like"/>
</dbReference>
<dbReference type="Pfam" id="PF00528">
    <property type="entry name" value="BPD_transp_1"/>
    <property type="match status" value="1"/>
</dbReference>
<evidence type="ECO:0000313" key="10">
    <source>
        <dbReference type="EMBL" id="AKB56036.1"/>
    </source>
</evidence>
<feature type="domain" description="ABC transmembrane type-1" evidence="9">
    <location>
        <begin position="92"/>
        <end position="281"/>
    </location>
</feature>
<dbReference type="SUPFAM" id="SSF161098">
    <property type="entry name" value="MetI-like"/>
    <property type="match status" value="1"/>
</dbReference>
<dbReference type="STRING" id="1434108.MSBRM_3038"/>
<evidence type="ECO:0000256" key="3">
    <source>
        <dbReference type="ARBA" id="ARBA00022475"/>
    </source>
</evidence>
<proteinExistence type="inferred from homology"/>
<keyword evidence="11" id="KW-1185">Reference proteome</keyword>
<dbReference type="InterPro" id="IPR053385">
    <property type="entry name" value="ABC_transport_permease"/>
</dbReference>
<dbReference type="EMBL" id="CP009528">
    <property type="protein sequence ID" value="AKB56036.1"/>
    <property type="molecule type" value="Genomic_DNA"/>
</dbReference>
<name>A0A0E3LP76_METBA</name>
<dbReference type="InterPro" id="IPR025966">
    <property type="entry name" value="OppC_N"/>
</dbReference>
<dbReference type="InterPro" id="IPR035906">
    <property type="entry name" value="MetI-like_sf"/>
</dbReference>
<keyword evidence="5 8" id="KW-1133">Transmembrane helix</keyword>
<feature type="transmembrane region" description="Helical" evidence="8">
    <location>
        <begin position="96"/>
        <end position="119"/>
    </location>
</feature>
<dbReference type="Proteomes" id="UP000033033">
    <property type="component" value="Chromosome"/>
</dbReference>
<dbReference type="CDD" id="cd06261">
    <property type="entry name" value="TM_PBP2"/>
    <property type="match status" value="1"/>
</dbReference>
<dbReference type="InterPro" id="IPR014157">
    <property type="entry name" value="Nickel_NikC"/>
</dbReference>
<dbReference type="GO" id="GO:0015099">
    <property type="term" value="F:nickel cation transmembrane transporter activity"/>
    <property type="evidence" value="ECO:0007669"/>
    <property type="project" value="InterPro"/>
</dbReference>
<gene>
    <name evidence="10" type="ORF">MSBRM_3038</name>
</gene>
<feature type="transmembrane region" description="Helical" evidence="8">
    <location>
        <begin position="31"/>
        <end position="53"/>
    </location>
</feature>
<dbReference type="AlphaFoldDB" id="A0A0E3LP76"/>
<feature type="transmembrane region" description="Helical" evidence="8">
    <location>
        <begin position="213"/>
        <end position="238"/>
    </location>
</feature>
<dbReference type="HOGENOM" id="CLU_028518_1_1_2"/>
<evidence type="ECO:0000313" key="11">
    <source>
        <dbReference type="Proteomes" id="UP000033033"/>
    </source>
</evidence>
<dbReference type="NCBIfam" id="TIGR02790">
    <property type="entry name" value="nickel_nikC"/>
    <property type="match status" value="1"/>
</dbReference>
<dbReference type="Gene3D" id="1.10.3720.10">
    <property type="entry name" value="MetI-like"/>
    <property type="match status" value="1"/>
</dbReference>
<keyword evidence="4 8" id="KW-0812">Transmembrane</keyword>
<dbReference type="KEGG" id="mby:MSBRM_3038"/>
<dbReference type="InterPro" id="IPR050366">
    <property type="entry name" value="BP-dependent_transpt_permease"/>
</dbReference>
<sequence length="290" mass="31763">MMQVKTQAIKRSSSWFSSYDGIINRILTQKAAVFGFVIVALIIFIAIAASVIAPNDPLKVNMSMRLKGPSSLYWLGTDNLGRCIASRLIWGARMSLIYSMCVLGLMMVISIPIGLLSGYAGGRIDTFIMRIIDIFLSLPTFLMALAIAGMLEPSARNMIIAIASVWWAPYARIIRGMAMQIKQQDFILAAKAAACTHSQIIFRHILRNIAPTIIVMATLEIGSIILAIASFSFIGLGAQPPTPEWGIMLSDSKEFMQTQPQLMIYPGIAIMITVMAFNLLGEGLKNAIQN</sequence>
<feature type="transmembrane region" description="Helical" evidence="8">
    <location>
        <begin position="131"/>
        <end position="151"/>
    </location>
</feature>
<dbReference type="PANTHER" id="PTHR43386:SF1">
    <property type="entry name" value="D,D-DIPEPTIDE TRANSPORT SYSTEM PERMEASE PROTEIN DDPC-RELATED"/>
    <property type="match status" value="1"/>
</dbReference>
<dbReference type="NCBIfam" id="NF045474">
    <property type="entry name" value="Opp2C"/>
    <property type="match status" value="1"/>
</dbReference>
<evidence type="ECO:0000256" key="8">
    <source>
        <dbReference type="RuleBase" id="RU363032"/>
    </source>
</evidence>
<evidence type="ECO:0000256" key="7">
    <source>
        <dbReference type="ARBA" id="ARBA00024202"/>
    </source>
</evidence>
<reference evidence="10 11" key="1">
    <citation type="submission" date="2014-07" db="EMBL/GenBank/DDBJ databases">
        <title>Methanogenic archaea and the global carbon cycle.</title>
        <authorList>
            <person name="Henriksen J.R."/>
            <person name="Luke J."/>
            <person name="Reinhart S."/>
            <person name="Benedict M.N."/>
            <person name="Youngblut N.D."/>
            <person name="Metcalf M.E."/>
            <person name="Whitaker R.J."/>
            <person name="Metcalf W.W."/>
        </authorList>
    </citation>
    <scope>NUCLEOTIDE SEQUENCE [LARGE SCALE GENOMIC DNA]</scope>
    <source>
        <strain evidence="10 11">MS</strain>
    </source>
</reference>
<feature type="transmembrane region" description="Helical" evidence="8">
    <location>
        <begin position="157"/>
        <end position="174"/>
    </location>
</feature>
<keyword evidence="3" id="KW-1003">Cell membrane</keyword>
<evidence type="ECO:0000259" key="9">
    <source>
        <dbReference type="PROSITE" id="PS50928"/>
    </source>
</evidence>
<evidence type="ECO:0000256" key="6">
    <source>
        <dbReference type="ARBA" id="ARBA00023136"/>
    </source>
</evidence>
<dbReference type="Pfam" id="PF12911">
    <property type="entry name" value="OppC_N"/>
    <property type="match status" value="1"/>
</dbReference>
<dbReference type="PANTHER" id="PTHR43386">
    <property type="entry name" value="OLIGOPEPTIDE TRANSPORT SYSTEM PERMEASE PROTEIN APPC"/>
    <property type="match status" value="1"/>
</dbReference>
<evidence type="ECO:0000256" key="5">
    <source>
        <dbReference type="ARBA" id="ARBA00022989"/>
    </source>
</evidence>
<protein>
    <submittedName>
        <fullName evidence="10">Nickel transport system permease protein NikC</fullName>
    </submittedName>
</protein>
<feature type="transmembrane region" description="Helical" evidence="8">
    <location>
        <begin position="262"/>
        <end position="280"/>
    </location>
</feature>
<keyword evidence="6 8" id="KW-0472">Membrane</keyword>